<gene>
    <name evidence="1" type="ORF">UX09_C0056G0005</name>
</gene>
<protein>
    <submittedName>
        <fullName evidence="1">Uncharacterized protein</fullName>
    </submittedName>
</protein>
<dbReference type="Proteomes" id="UP000034354">
    <property type="component" value="Unassembled WGS sequence"/>
</dbReference>
<evidence type="ECO:0000313" key="1">
    <source>
        <dbReference type="EMBL" id="KKU06212.1"/>
    </source>
</evidence>
<organism evidence="1 2">
    <name type="scientific">Candidatus Uhrbacteria bacterium GW2011_GWE2_45_35</name>
    <dbReference type="NCBI Taxonomy" id="1618993"/>
    <lineage>
        <taxon>Bacteria</taxon>
        <taxon>Candidatus Uhriibacteriota</taxon>
    </lineage>
</organism>
<comment type="caution">
    <text evidence="1">The sequence shown here is derived from an EMBL/GenBank/DDBJ whole genome shotgun (WGS) entry which is preliminary data.</text>
</comment>
<feature type="non-terminal residue" evidence="1">
    <location>
        <position position="1"/>
    </location>
</feature>
<dbReference type="EMBL" id="LCKW01000056">
    <property type="protein sequence ID" value="KKU06212.1"/>
    <property type="molecule type" value="Genomic_DNA"/>
</dbReference>
<proteinExistence type="predicted"/>
<dbReference type="AlphaFoldDB" id="A0A0G1MDS0"/>
<sequence>PKFSSFTESIEDWNKTAFEDNVRLAVQNDPSLTREDAEDIVRERALAPIAPGTGAGNFACFSAMPQGGSTLDDLCNSFKE</sequence>
<name>A0A0G1MDS0_9BACT</name>
<reference evidence="1 2" key="1">
    <citation type="journal article" date="2015" name="Nature">
        <title>rRNA introns, odd ribosomes, and small enigmatic genomes across a large radiation of phyla.</title>
        <authorList>
            <person name="Brown C.T."/>
            <person name="Hug L.A."/>
            <person name="Thomas B.C."/>
            <person name="Sharon I."/>
            <person name="Castelle C.J."/>
            <person name="Singh A."/>
            <person name="Wilkins M.J."/>
            <person name="Williams K.H."/>
            <person name="Banfield J.F."/>
        </authorList>
    </citation>
    <scope>NUCLEOTIDE SEQUENCE [LARGE SCALE GENOMIC DNA]</scope>
</reference>
<evidence type="ECO:0000313" key="2">
    <source>
        <dbReference type="Proteomes" id="UP000034354"/>
    </source>
</evidence>
<accession>A0A0G1MDS0</accession>